<comment type="caution">
    <text evidence="1">The sequence shown here is derived from an EMBL/GenBank/DDBJ whole genome shotgun (WGS) entry which is preliminary data.</text>
</comment>
<dbReference type="EMBL" id="BARS01018149">
    <property type="protein sequence ID" value="GAF91261.1"/>
    <property type="molecule type" value="Genomic_DNA"/>
</dbReference>
<reference evidence="1" key="1">
    <citation type="journal article" date="2014" name="Front. Microbiol.">
        <title>High frequency of phylogenetically diverse reductive dehalogenase-homologous genes in deep subseafloor sedimentary metagenomes.</title>
        <authorList>
            <person name="Kawai M."/>
            <person name="Futagami T."/>
            <person name="Toyoda A."/>
            <person name="Takaki Y."/>
            <person name="Nishi S."/>
            <person name="Hori S."/>
            <person name="Arai W."/>
            <person name="Tsubouchi T."/>
            <person name="Morono Y."/>
            <person name="Uchiyama I."/>
            <person name="Ito T."/>
            <person name="Fujiyama A."/>
            <person name="Inagaki F."/>
            <person name="Takami H."/>
        </authorList>
    </citation>
    <scope>NUCLEOTIDE SEQUENCE</scope>
    <source>
        <strain evidence="1">Expedition CK06-06</strain>
    </source>
</reference>
<sequence>MKNIKIIIKQIEGRKSEYLAYFKSELMKSTFSVYFTDCITGAVSLNDFAEMLKYKYDEKKVNFEISEEKLTFKNPALLELMSSKERA</sequence>
<protein>
    <submittedName>
        <fullName evidence="1">Uncharacterized protein</fullName>
    </submittedName>
</protein>
<accession>X0TVP9</accession>
<evidence type="ECO:0000313" key="1">
    <source>
        <dbReference type="EMBL" id="GAF91261.1"/>
    </source>
</evidence>
<name>X0TVP9_9ZZZZ</name>
<gene>
    <name evidence="1" type="ORF">S01H1_29577</name>
</gene>
<organism evidence="1">
    <name type="scientific">marine sediment metagenome</name>
    <dbReference type="NCBI Taxonomy" id="412755"/>
    <lineage>
        <taxon>unclassified sequences</taxon>
        <taxon>metagenomes</taxon>
        <taxon>ecological metagenomes</taxon>
    </lineage>
</organism>
<proteinExistence type="predicted"/>
<dbReference type="AlphaFoldDB" id="X0TVP9"/>